<sequence length="287" mass="31246">MPFLHHLEMLSNSTCSELCFSESSQSSETCSLSSSPSDLTFDTVSQPPSDALLAPDTPTVATVALPREDPRVILTPVPIPAADTLFISDGHEEPQTIRKLVLRKRTTSPYQIKLPLMTDRLRVRNGKLVIHAFSDKDAEHPSKTTFSTNNGPKPLPGPILNSVITTSLLPEGLFSIHAPVPVYPPHRGVLDTDATPATDARHDHPLTIRISPPRGSALPAADTWTEICEDLCRAMEVLSVLSDLDTGSLDPSPSTTNLQPSQSRPFVLCLGSGDIWNSYVYPRLVVW</sequence>
<reference evidence="1 2" key="1">
    <citation type="journal article" date="2015" name="Sci. Rep.">
        <title>Chromosome-level genome map provides insights into diverse defense mechanisms in the medicinal fungus Ganoderma sinense.</title>
        <authorList>
            <person name="Zhu Y."/>
            <person name="Xu J."/>
            <person name="Sun C."/>
            <person name="Zhou S."/>
            <person name="Xu H."/>
            <person name="Nelson D.R."/>
            <person name="Qian J."/>
            <person name="Song J."/>
            <person name="Luo H."/>
            <person name="Xiang L."/>
            <person name="Li Y."/>
            <person name="Xu Z."/>
            <person name="Ji A."/>
            <person name="Wang L."/>
            <person name="Lu S."/>
            <person name="Hayward A."/>
            <person name="Sun W."/>
            <person name="Li X."/>
            <person name="Schwartz D.C."/>
            <person name="Wang Y."/>
            <person name="Chen S."/>
        </authorList>
    </citation>
    <scope>NUCLEOTIDE SEQUENCE [LARGE SCALE GENOMIC DNA]</scope>
    <source>
        <strain evidence="1 2">ZZ0214-1</strain>
    </source>
</reference>
<gene>
    <name evidence="1" type="ORF">GSI_00192</name>
</gene>
<dbReference type="OrthoDB" id="2752042at2759"/>
<accession>A0A2G8SS17</accession>
<protein>
    <submittedName>
        <fullName evidence="1">Uncharacterized protein</fullName>
    </submittedName>
</protein>
<dbReference type="Proteomes" id="UP000230002">
    <property type="component" value="Unassembled WGS sequence"/>
</dbReference>
<evidence type="ECO:0000313" key="1">
    <source>
        <dbReference type="EMBL" id="PIL36503.1"/>
    </source>
</evidence>
<dbReference type="EMBL" id="AYKW01000001">
    <property type="protein sequence ID" value="PIL36503.1"/>
    <property type="molecule type" value="Genomic_DNA"/>
</dbReference>
<keyword evidence="2" id="KW-1185">Reference proteome</keyword>
<organism evidence="1 2">
    <name type="scientific">Ganoderma sinense ZZ0214-1</name>
    <dbReference type="NCBI Taxonomy" id="1077348"/>
    <lineage>
        <taxon>Eukaryota</taxon>
        <taxon>Fungi</taxon>
        <taxon>Dikarya</taxon>
        <taxon>Basidiomycota</taxon>
        <taxon>Agaricomycotina</taxon>
        <taxon>Agaricomycetes</taxon>
        <taxon>Polyporales</taxon>
        <taxon>Polyporaceae</taxon>
        <taxon>Ganoderma</taxon>
    </lineage>
</organism>
<name>A0A2G8SS17_9APHY</name>
<dbReference type="AlphaFoldDB" id="A0A2G8SS17"/>
<evidence type="ECO:0000313" key="2">
    <source>
        <dbReference type="Proteomes" id="UP000230002"/>
    </source>
</evidence>
<proteinExistence type="predicted"/>
<comment type="caution">
    <text evidence="1">The sequence shown here is derived from an EMBL/GenBank/DDBJ whole genome shotgun (WGS) entry which is preliminary data.</text>
</comment>